<accession>A0A077K249</accession>
<proteinExistence type="predicted"/>
<dbReference type="RefSeq" id="WP_032072321.1">
    <property type="nucleotide sequence ID" value="NC_025146.1"/>
</dbReference>
<reference evidence="1" key="1">
    <citation type="submission" date="2013-09" db="EMBL/GenBank/DDBJ databases">
        <title>Analysis of type B2 neurotoxin-encoding plasmid in Clostridium botulinum.</title>
        <authorList>
            <person name="Hosomi K."/>
            <person name="Sakaguchi Y."/>
            <person name="Gotoh K."/>
            <person name="Nakamura K."/>
            <person name="Kohda T."/>
            <person name="Mukamoto M."/>
            <person name="Iida T."/>
            <person name="Kozaki S."/>
        </authorList>
    </citation>
    <scope>NUCLEOTIDE SEQUENCE</scope>
    <source>
        <strain evidence="1">111</strain>
        <plasmid evidence="1">pCB111</plasmid>
    </source>
</reference>
<protein>
    <submittedName>
        <fullName evidence="1">Uncharacterized protein</fullName>
    </submittedName>
</protein>
<geneLocation type="plasmid" evidence="1">
    <name>pCB111</name>
</geneLocation>
<name>A0A077K249_CLOBO</name>
<organism evidence="1">
    <name type="scientific">Clostridium botulinum</name>
    <dbReference type="NCBI Taxonomy" id="1491"/>
    <lineage>
        <taxon>Bacteria</taxon>
        <taxon>Bacillati</taxon>
        <taxon>Bacillota</taxon>
        <taxon>Clostridia</taxon>
        <taxon>Eubacteriales</taxon>
        <taxon>Clostridiaceae</taxon>
        <taxon>Clostridium</taxon>
    </lineage>
</organism>
<dbReference type="EMBL" id="AB855771">
    <property type="protein sequence ID" value="BAP25567.1"/>
    <property type="molecule type" value="Genomic_DNA"/>
</dbReference>
<dbReference type="AlphaFoldDB" id="A0A077K249"/>
<sequence>MARAKLSSEASKYERIIADLVRLQFIVIRYVERNTNIKYITHRDLENVLTGGRPTLTYSKAVNNLLKHAKMRIRNNEDIINDIVELKDIIDNSEIKELHFGMETYSHLEYELDQYVFRRTFFMITSMVTIKYASELLDIPQITIKQACQQERLLNTEKIGRGWRVHLPECRAYWNIPYTDEKDIYYDLKY</sequence>
<keyword evidence="1" id="KW-0614">Plasmid</keyword>
<evidence type="ECO:0000313" key="1">
    <source>
        <dbReference type="EMBL" id="BAP25567.1"/>
    </source>
</evidence>